<dbReference type="InterPro" id="IPR017853">
    <property type="entry name" value="GH"/>
</dbReference>
<dbReference type="EMBL" id="JAJCIS010000004">
    <property type="protein sequence ID" value="MCB7387477.1"/>
    <property type="molecule type" value="Genomic_DNA"/>
</dbReference>
<dbReference type="PANTHER" id="PTHR42732:SF1">
    <property type="entry name" value="BETA-MANNOSIDASE"/>
    <property type="match status" value="1"/>
</dbReference>
<dbReference type="Pfam" id="PF00703">
    <property type="entry name" value="Glyco_hydro_2"/>
    <property type="match status" value="1"/>
</dbReference>
<evidence type="ECO:0000256" key="4">
    <source>
        <dbReference type="SAM" id="MobiDB-lite"/>
    </source>
</evidence>
<dbReference type="Gene3D" id="3.20.20.80">
    <property type="entry name" value="Glycosidases"/>
    <property type="match status" value="1"/>
</dbReference>
<dbReference type="InterPro" id="IPR000421">
    <property type="entry name" value="FA58C"/>
</dbReference>
<evidence type="ECO:0000313" key="8">
    <source>
        <dbReference type="Proteomes" id="UP001299546"/>
    </source>
</evidence>
<feature type="domain" description="F5/8 type C" evidence="6">
    <location>
        <begin position="31"/>
        <end position="151"/>
    </location>
</feature>
<sequence length="1797" mass="198724">MKGIKKIGVLALTAAMLLGVVPQPIPDVKAADEPEKAYVSNELVKEVTASSFAEGYGPEKVVDGIEDDRNNCWHTPWDADAPTFPHWIQVEFSEAQTIDSLVYVARDAAGLQFITSYEVWISPDNNEENLQKVTEGTWERAKTAEAKFKATSAALVRFVAREKVDSNYNDTYSASASELKFGLASQEEGSYDEEIDGTLERVKRLLEYASADVGSGEHQFTTEAVDILKEAKNNLEALTGSGDGDAVWMALEAAKNAIDGLLASNKAEEEALIGGIPHTTMTATANTENDGYEAAKAVDGDLSTIWHSQWTPENTEHPHELTIDLGYSFMLDKIKITPRQDMGSGRITKGELYAGNTLDAMELVAEFRASSITEISVDYRQARYLCIKALEGSDANTAIAEVAVDSYDRGRVLMLNTYSEAEDLLGNAQTGDEIGQYSKETKEEFRTVLDSFSESLKEERTNSECYKVAEKIQKEKEKFADKVNRYGIKDLKEFIKQAQELAQKLEGKDKKLMEAAIKTAQDVAGNKDSTAVEIHEAAVALKATLDGMSIAGENHYSLAGKWDFKMGAYTEGEALADNVTLPGTLDENKKGSYNSFKDPRRLSRYYVYTGPASFERQVFIPNAWEGKQITLFMERSRETRVWVNDVEILAPDSSNLMAVSQTYNLTSQIKFGELNIITIEVDNSYTHSPKDAITTSSMATEETQTNWNGIVGAFELRAKDAVNISDLRVYPNKDLKSAAVEVDVQNNSAEDYSGRLTVQAEGLTERELVVSVKAGEQATISVPDYDMGASVKLWSEFEQNLYTMKAQLDNGEKAKEKFGMRVFEVDKDTKQLMNNGKKVFLRNEANCAVFPLTAYAPMDDAGWEKLFASYQSFGINSVRFHSWCPPDAAFRVADRMGMYLQPELSSWDPGSMFGDDTEKEYFTKEAHAIIKEYANHPSFVMFTFGNELHFAGGGYEYADALIGQLKEADSTRLYSFASNSDYGSTKPTSNSDFFTGQVYNGTSMRGIYAGMSGFINQTRPASTANYNDAIQRAAKESGVPAFSFEVGQFQVFPDVLTELEKYTGVLEPRNLQLVEARLAEKGVSDETTKKFIDASGMLSRIGYRMEIEAALRTKNMSGISLLGIQDFSGQSTALVGMMNALGEAKPYDFANPEEFATFFSPETALLETEKFVWTNDEEFKGKLMLANYGPDDMSGKMFYRLSDGKTTVAEGKTDNVEFKQGDVTTAEEITISLAGVKEPKQLKLTIGLGDVENYYDIWVYPSGEKASEGDVYITEFLDEEAMYVLGEGGKVLLTPDASKTALPNSITGTFTTAFWSSQFVSESQPGSMGLLMDPEHPVFDGFPTEYHSNYQWWPMAKLGRPMVLENLTQEDGTKIQPLVQVLDSFSTIRTMGLLYEARIGEGKLMVSSMGLEQLQNDYPEARALKNSILNYMNSDEFDPQFEVNAEQINESVIGTETKSRHNVVEKSNGGNVKLGENTITCQIGYDNNPQDRALELNDGRIDVETPSRSWTDWNTSGNYPNPAEIMGIFDKSYTVDTVELPFFEDSGCKAPQEVIVEYLDEENNYVLVSNPSMTTGFVKGTNTITFDAVTTSEIRITMKHQEGMGIALSEFIVYEKEIPAESIKIVSKDDKTTVELGSTLELGISYQPENANDTKVRWSVLDENGEKSALAKVSISGVLKPSAEGTVYVRAALKSNPEITDTVEIKIVKEGEDPDKPIEPDKPIDPDKPVDPDKPDTPDKPGTSDGNQEQKPGNGNKTDKVETGDSANMDLWAVILVLAFGGIVGVCITKKRRGRKR</sequence>
<accession>A0ABS8DGE3</accession>
<dbReference type="Pfam" id="PF02836">
    <property type="entry name" value="Glyco_hydro_2_C"/>
    <property type="match status" value="1"/>
</dbReference>
<dbReference type="Pfam" id="PF00754">
    <property type="entry name" value="F5_F8_type_C"/>
    <property type="match status" value="2"/>
</dbReference>
<feature type="coiled-coil region" evidence="3">
    <location>
        <begin position="488"/>
        <end position="515"/>
    </location>
</feature>
<keyword evidence="5" id="KW-0812">Transmembrane</keyword>
<proteinExistence type="inferred from homology"/>
<comment type="similarity">
    <text evidence="1">Belongs to the glycosyl hydrolase 2 family.</text>
</comment>
<reference evidence="7 8" key="1">
    <citation type="submission" date="2021-10" db="EMBL/GenBank/DDBJ databases">
        <title>Collection of gut derived symbiotic bacterial strains cultured from healthy donors.</title>
        <authorList>
            <person name="Lin H."/>
            <person name="Littmann E."/>
            <person name="Kohout C."/>
            <person name="Pamer E.G."/>
        </authorList>
    </citation>
    <scope>NUCLEOTIDE SEQUENCE [LARGE SCALE GENOMIC DNA]</scope>
    <source>
        <strain evidence="7 8">DFI.1.165</strain>
    </source>
</reference>
<keyword evidence="5" id="KW-0472">Membrane</keyword>
<dbReference type="SUPFAM" id="SSF51445">
    <property type="entry name" value="(Trans)glycosidases"/>
    <property type="match status" value="1"/>
</dbReference>
<feature type="region of interest" description="Disordered" evidence="4">
    <location>
        <begin position="1709"/>
        <end position="1763"/>
    </location>
</feature>
<feature type="compositionally biased region" description="Basic and acidic residues" evidence="4">
    <location>
        <begin position="1709"/>
        <end position="1739"/>
    </location>
</feature>
<dbReference type="InterPro" id="IPR013783">
    <property type="entry name" value="Ig-like_fold"/>
</dbReference>
<keyword evidence="2" id="KW-0326">Glycosidase</keyword>
<organism evidence="7 8">
    <name type="scientific">Bariatricus massiliensis</name>
    <dbReference type="NCBI Taxonomy" id="1745713"/>
    <lineage>
        <taxon>Bacteria</taxon>
        <taxon>Bacillati</taxon>
        <taxon>Bacillota</taxon>
        <taxon>Clostridia</taxon>
        <taxon>Lachnospirales</taxon>
        <taxon>Lachnospiraceae</taxon>
        <taxon>Bariatricus</taxon>
    </lineage>
</organism>
<dbReference type="Gene3D" id="2.60.120.260">
    <property type="entry name" value="Galactose-binding domain-like"/>
    <property type="match status" value="4"/>
</dbReference>
<dbReference type="InterPro" id="IPR006103">
    <property type="entry name" value="Glyco_hydro_2_cat"/>
</dbReference>
<evidence type="ECO:0000256" key="1">
    <source>
        <dbReference type="ARBA" id="ARBA00007401"/>
    </source>
</evidence>
<dbReference type="InterPro" id="IPR051913">
    <property type="entry name" value="GH2_Domain-Containing"/>
</dbReference>
<protein>
    <submittedName>
        <fullName evidence="7">Discoidin domain-containing protein</fullName>
    </submittedName>
</protein>
<name>A0ABS8DGE3_9FIRM</name>
<comment type="caution">
    <text evidence="7">The sequence shown here is derived from an EMBL/GenBank/DDBJ whole genome shotgun (WGS) entry which is preliminary data.</text>
</comment>
<dbReference type="Gene3D" id="2.60.40.1080">
    <property type="match status" value="1"/>
</dbReference>
<dbReference type="Gene3D" id="2.60.40.10">
    <property type="entry name" value="Immunoglobulins"/>
    <property type="match status" value="1"/>
</dbReference>
<evidence type="ECO:0000259" key="6">
    <source>
        <dbReference type="PROSITE" id="PS50022"/>
    </source>
</evidence>
<dbReference type="SUPFAM" id="SSF49785">
    <property type="entry name" value="Galactose-binding domain-like"/>
    <property type="match status" value="3"/>
</dbReference>
<keyword evidence="3" id="KW-0175">Coiled coil</keyword>
<keyword evidence="8" id="KW-1185">Reference proteome</keyword>
<dbReference type="Proteomes" id="UP001299546">
    <property type="component" value="Unassembled WGS sequence"/>
</dbReference>
<dbReference type="Pfam" id="PF21606">
    <property type="entry name" value="BgaA-like_CBM"/>
    <property type="match status" value="1"/>
</dbReference>
<dbReference type="RefSeq" id="WP_199882860.1">
    <property type="nucleotide sequence ID" value="NZ_JAJCIQ010000005.1"/>
</dbReference>
<dbReference type="InterPro" id="IPR006102">
    <property type="entry name" value="Ig-like_GH2"/>
</dbReference>
<feature type="transmembrane region" description="Helical" evidence="5">
    <location>
        <begin position="1771"/>
        <end position="1789"/>
    </location>
</feature>
<evidence type="ECO:0000256" key="2">
    <source>
        <dbReference type="ARBA" id="ARBA00023295"/>
    </source>
</evidence>
<keyword evidence="5" id="KW-1133">Transmembrane helix</keyword>
<feature type="domain" description="F5/8 type C" evidence="6">
    <location>
        <begin position="264"/>
        <end position="341"/>
    </location>
</feature>
<dbReference type="InterPro" id="IPR008979">
    <property type="entry name" value="Galactose-bd-like_sf"/>
</dbReference>
<evidence type="ECO:0000256" key="5">
    <source>
        <dbReference type="SAM" id="Phobius"/>
    </source>
</evidence>
<dbReference type="PANTHER" id="PTHR42732">
    <property type="entry name" value="BETA-GALACTOSIDASE"/>
    <property type="match status" value="1"/>
</dbReference>
<evidence type="ECO:0000313" key="7">
    <source>
        <dbReference type="EMBL" id="MCB7387477.1"/>
    </source>
</evidence>
<feature type="compositionally biased region" description="Polar residues" evidence="4">
    <location>
        <begin position="1744"/>
        <end position="1756"/>
    </location>
</feature>
<gene>
    <name evidence="7" type="ORF">LIZ65_09265</name>
</gene>
<dbReference type="PROSITE" id="PS50022">
    <property type="entry name" value="FA58C_3"/>
    <property type="match status" value="2"/>
</dbReference>
<dbReference type="InterPro" id="IPR049487">
    <property type="entry name" value="BgaA-like_CBM"/>
</dbReference>
<keyword evidence="2" id="KW-0378">Hydrolase</keyword>
<evidence type="ECO:0000256" key="3">
    <source>
        <dbReference type="SAM" id="Coils"/>
    </source>
</evidence>